<comment type="caution">
    <text evidence="1">The sequence shown here is derived from an EMBL/GenBank/DDBJ whole genome shotgun (WGS) entry which is preliminary data.</text>
</comment>
<gene>
    <name evidence="1" type="ORF">HJC23_002144</name>
</gene>
<evidence type="ECO:0000313" key="2">
    <source>
        <dbReference type="Proteomes" id="UP001516023"/>
    </source>
</evidence>
<name>A0ABD3Q6G0_9STRA</name>
<organism evidence="1 2">
    <name type="scientific">Cyclotella cryptica</name>
    <dbReference type="NCBI Taxonomy" id="29204"/>
    <lineage>
        <taxon>Eukaryota</taxon>
        <taxon>Sar</taxon>
        <taxon>Stramenopiles</taxon>
        <taxon>Ochrophyta</taxon>
        <taxon>Bacillariophyta</taxon>
        <taxon>Coscinodiscophyceae</taxon>
        <taxon>Thalassiosirophycidae</taxon>
        <taxon>Stephanodiscales</taxon>
        <taxon>Stephanodiscaceae</taxon>
        <taxon>Cyclotella</taxon>
    </lineage>
</organism>
<evidence type="ECO:0000313" key="1">
    <source>
        <dbReference type="EMBL" id="KAL3795873.1"/>
    </source>
</evidence>
<proteinExistence type="predicted"/>
<keyword evidence="2" id="KW-1185">Reference proteome</keyword>
<dbReference type="AlphaFoldDB" id="A0ABD3Q6G0"/>
<dbReference type="EMBL" id="JABMIG020000067">
    <property type="protein sequence ID" value="KAL3795873.1"/>
    <property type="molecule type" value="Genomic_DNA"/>
</dbReference>
<accession>A0ABD3Q6G0</accession>
<reference evidence="1 2" key="1">
    <citation type="journal article" date="2020" name="G3 (Bethesda)">
        <title>Improved Reference Genome for Cyclotella cryptica CCMP332, a Model for Cell Wall Morphogenesis, Salinity Adaptation, and Lipid Production in Diatoms (Bacillariophyta).</title>
        <authorList>
            <person name="Roberts W.R."/>
            <person name="Downey K.M."/>
            <person name="Ruck E.C."/>
            <person name="Traller J.C."/>
            <person name="Alverson A.J."/>
        </authorList>
    </citation>
    <scope>NUCLEOTIDE SEQUENCE [LARGE SCALE GENOMIC DNA]</scope>
    <source>
        <strain evidence="1 2">CCMP332</strain>
    </source>
</reference>
<sequence>MLRWSASSKFIHGRKYKRSQMALNYRNTPYDDDVKAQEMYTDRLWQSALVADSLHLELKPVQDTLSRKHRESSEELIETAKAFIPVVIEIGVVAAVASTVPIN</sequence>
<protein>
    <submittedName>
        <fullName evidence="1">Uncharacterized protein</fullName>
    </submittedName>
</protein>
<dbReference type="Proteomes" id="UP001516023">
    <property type="component" value="Unassembled WGS sequence"/>
</dbReference>